<feature type="domain" description="MYND-type" evidence="5">
    <location>
        <begin position="393"/>
        <end position="432"/>
    </location>
</feature>
<evidence type="ECO:0000259" key="5">
    <source>
        <dbReference type="PROSITE" id="PS50865"/>
    </source>
</evidence>
<keyword evidence="7" id="KW-1185">Reference proteome</keyword>
<dbReference type="PROSITE" id="PS50865">
    <property type="entry name" value="ZF_MYND_2"/>
    <property type="match status" value="1"/>
</dbReference>
<keyword evidence="1" id="KW-0479">Metal-binding</keyword>
<keyword evidence="3" id="KW-0862">Zinc</keyword>
<dbReference type="Gene3D" id="6.10.140.2220">
    <property type="match status" value="1"/>
</dbReference>
<gene>
    <name evidence="6" type="ORF">KFL_001010045</name>
</gene>
<name>A0A1Y1I1W3_KLENI</name>
<protein>
    <recommendedName>
        <fullName evidence="5">MYND-type domain-containing protein</fullName>
    </recommendedName>
</protein>
<dbReference type="SUPFAM" id="SSF144232">
    <property type="entry name" value="HIT/MYND zinc finger-like"/>
    <property type="match status" value="1"/>
</dbReference>
<keyword evidence="2 4" id="KW-0863">Zinc-finger</keyword>
<dbReference type="Proteomes" id="UP000054558">
    <property type="component" value="Unassembled WGS sequence"/>
</dbReference>
<evidence type="ECO:0000256" key="4">
    <source>
        <dbReference type="PROSITE-ProRule" id="PRU00134"/>
    </source>
</evidence>
<reference evidence="6 7" key="1">
    <citation type="journal article" date="2014" name="Nat. Commun.">
        <title>Klebsormidium flaccidum genome reveals primary factors for plant terrestrial adaptation.</title>
        <authorList>
            <person name="Hori K."/>
            <person name="Maruyama F."/>
            <person name="Fujisawa T."/>
            <person name="Togashi T."/>
            <person name="Yamamoto N."/>
            <person name="Seo M."/>
            <person name="Sato S."/>
            <person name="Yamada T."/>
            <person name="Mori H."/>
            <person name="Tajima N."/>
            <person name="Moriyama T."/>
            <person name="Ikeuchi M."/>
            <person name="Watanabe M."/>
            <person name="Wada H."/>
            <person name="Kobayashi K."/>
            <person name="Saito M."/>
            <person name="Masuda T."/>
            <person name="Sasaki-Sekimoto Y."/>
            <person name="Mashiguchi K."/>
            <person name="Awai K."/>
            <person name="Shimojima M."/>
            <person name="Masuda S."/>
            <person name="Iwai M."/>
            <person name="Nobusawa T."/>
            <person name="Narise T."/>
            <person name="Kondo S."/>
            <person name="Saito H."/>
            <person name="Sato R."/>
            <person name="Murakawa M."/>
            <person name="Ihara Y."/>
            <person name="Oshima-Yamada Y."/>
            <person name="Ohtaka K."/>
            <person name="Satoh M."/>
            <person name="Sonobe K."/>
            <person name="Ishii M."/>
            <person name="Ohtani R."/>
            <person name="Kanamori-Sato M."/>
            <person name="Honoki R."/>
            <person name="Miyazaki D."/>
            <person name="Mochizuki H."/>
            <person name="Umetsu J."/>
            <person name="Higashi K."/>
            <person name="Shibata D."/>
            <person name="Kamiya Y."/>
            <person name="Sato N."/>
            <person name="Nakamura Y."/>
            <person name="Tabata S."/>
            <person name="Ida S."/>
            <person name="Kurokawa K."/>
            <person name="Ohta H."/>
        </authorList>
    </citation>
    <scope>NUCLEOTIDE SEQUENCE [LARGE SCALE GENOMIC DNA]</scope>
    <source>
        <strain evidence="6 7">NIES-2285</strain>
    </source>
</reference>
<evidence type="ECO:0000256" key="1">
    <source>
        <dbReference type="ARBA" id="ARBA00022723"/>
    </source>
</evidence>
<evidence type="ECO:0000256" key="2">
    <source>
        <dbReference type="ARBA" id="ARBA00022771"/>
    </source>
</evidence>
<dbReference type="InterPro" id="IPR002893">
    <property type="entry name" value="Znf_MYND"/>
</dbReference>
<sequence length="434" mass="48972">MGPKSKTKIPEVEIKIDKETYLSIVYEAARKLRLNIIRKPISAEEMDYIDYLPPGADSSIKEAAIMFNLESAYEKDKHFSPDIVRRHTLGALSVYQIQAQFQAVIDGDLTSLDNLYPTVKPKRVCDNYLLTDKRKTPDPGVIYRPWSSESPDPYIALVYGYETGPGVFKDAWVYDPCFLQAFQSPADAFERAIQNLGRITVGQFKICVEPSLKAVTSHWGEYKGTNCRAVRFGQPPSAVFVTFFGDHRDCPRFLIPEVVKLFAEGLNCDLESVVVVLWSGQQVHVASARDQKAMYTPGRMQHLMKFQTEAAAYNDRICATPFQVKGLSSDESLVEWKPYPLYGKMEALRVPRGGEPGSTRVLYPVPRTEAEARKLERLGDKIPVVTELSLPQCAKCGKKDEDLLRCAKCKKERYCSRDCQIKHWAAGHKKVCAP</sequence>
<proteinExistence type="predicted"/>
<dbReference type="EMBL" id="DF237050">
    <property type="protein sequence ID" value="GAQ82118.1"/>
    <property type="molecule type" value="Genomic_DNA"/>
</dbReference>
<evidence type="ECO:0000313" key="7">
    <source>
        <dbReference type="Proteomes" id="UP000054558"/>
    </source>
</evidence>
<accession>A0A1Y1I1W3</accession>
<dbReference type="AlphaFoldDB" id="A0A1Y1I1W3"/>
<evidence type="ECO:0000256" key="3">
    <source>
        <dbReference type="ARBA" id="ARBA00022833"/>
    </source>
</evidence>
<dbReference type="PROSITE" id="PS01360">
    <property type="entry name" value="ZF_MYND_1"/>
    <property type="match status" value="1"/>
</dbReference>
<evidence type="ECO:0000313" key="6">
    <source>
        <dbReference type="EMBL" id="GAQ82118.1"/>
    </source>
</evidence>
<organism evidence="6 7">
    <name type="scientific">Klebsormidium nitens</name>
    <name type="common">Green alga</name>
    <name type="synonym">Ulothrix nitens</name>
    <dbReference type="NCBI Taxonomy" id="105231"/>
    <lineage>
        <taxon>Eukaryota</taxon>
        <taxon>Viridiplantae</taxon>
        <taxon>Streptophyta</taxon>
        <taxon>Klebsormidiophyceae</taxon>
        <taxon>Klebsormidiales</taxon>
        <taxon>Klebsormidiaceae</taxon>
        <taxon>Klebsormidium</taxon>
    </lineage>
</organism>
<dbReference type="OrthoDB" id="530530at2759"/>
<dbReference type="Pfam" id="PF01753">
    <property type="entry name" value="zf-MYND"/>
    <property type="match status" value="1"/>
</dbReference>
<dbReference type="GO" id="GO:0008270">
    <property type="term" value="F:zinc ion binding"/>
    <property type="evidence" value="ECO:0007669"/>
    <property type="project" value="UniProtKB-KW"/>
</dbReference>